<dbReference type="PANTHER" id="PTHR36154">
    <property type="entry name" value="DNA-BINDING TRANSCRIPTIONAL ACTIVATOR ALPA"/>
    <property type="match status" value="1"/>
</dbReference>
<accession>A0A4P6WU26</accession>
<dbReference type="Proteomes" id="UP000293912">
    <property type="component" value="Chromosome"/>
</dbReference>
<dbReference type="AlphaFoldDB" id="A0A4P6WU26"/>
<organism evidence="1 2">
    <name type="scientific">Hydrogenophaga pseudoflava</name>
    <name type="common">Pseudomonas carboxydoflava</name>
    <dbReference type="NCBI Taxonomy" id="47421"/>
    <lineage>
        <taxon>Bacteria</taxon>
        <taxon>Pseudomonadati</taxon>
        <taxon>Pseudomonadota</taxon>
        <taxon>Betaproteobacteria</taxon>
        <taxon>Burkholderiales</taxon>
        <taxon>Comamonadaceae</taxon>
        <taxon>Hydrogenophaga</taxon>
    </lineage>
</organism>
<keyword evidence="2" id="KW-1185">Reference proteome</keyword>
<dbReference type="InterPro" id="IPR010260">
    <property type="entry name" value="AlpA"/>
</dbReference>
<dbReference type="PANTHER" id="PTHR36154:SF1">
    <property type="entry name" value="DNA-BINDING TRANSCRIPTIONAL ACTIVATOR ALPA"/>
    <property type="match status" value="1"/>
</dbReference>
<evidence type="ECO:0000313" key="1">
    <source>
        <dbReference type="EMBL" id="QBM26957.1"/>
    </source>
</evidence>
<dbReference type="InterPro" id="IPR052931">
    <property type="entry name" value="Prophage_regulatory_activator"/>
</dbReference>
<evidence type="ECO:0000313" key="2">
    <source>
        <dbReference type="Proteomes" id="UP000293912"/>
    </source>
</evidence>
<gene>
    <name evidence="1" type="ORF">HPF_04630</name>
</gene>
<protein>
    <submittedName>
        <fullName evidence="1">Prophage CP4-57 regulatory protein (AlpA)</fullName>
    </submittedName>
</protein>
<dbReference type="Pfam" id="PF05930">
    <property type="entry name" value="Phage_AlpA"/>
    <property type="match status" value="1"/>
</dbReference>
<sequence length="74" mass="8106">MQTSSNPTPAKPEKLLRLPEVESLTGLKKSSIYAGMKASPPTFPHCVRLSVRAVAWRESDIATWQAQRQQGGGQ</sequence>
<dbReference type="EMBL" id="CP037867">
    <property type="protein sequence ID" value="QBM26957.1"/>
    <property type="molecule type" value="Genomic_DNA"/>
</dbReference>
<reference evidence="1 2" key="1">
    <citation type="submission" date="2019-03" db="EMBL/GenBank/DDBJ databases">
        <authorList>
            <person name="Sebastian G."/>
            <person name="Baumann P."/>
            <person name="Ruckert C."/>
            <person name="Kalinowski J."/>
            <person name="Nebel B."/>
            <person name="Takors R."/>
            <person name="Blombach B."/>
        </authorList>
    </citation>
    <scope>NUCLEOTIDE SEQUENCE [LARGE SCALE GENOMIC DNA]</scope>
    <source>
        <strain evidence="1 2">DSM 1084</strain>
    </source>
</reference>
<name>A0A4P6WU26_HYDPS</name>
<proteinExistence type="predicted"/>
<dbReference type="Gene3D" id="1.10.238.160">
    <property type="match status" value="1"/>
</dbReference>
<dbReference type="KEGG" id="hpse:HPF_04630"/>